<evidence type="ECO:0000313" key="3">
    <source>
        <dbReference type="Proteomes" id="UP000316242"/>
    </source>
</evidence>
<evidence type="ECO:0000313" key="2">
    <source>
        <dbReference type="EMBL" id="GEC12095.1"/>
    </source>
</evidence>
<dbReference type="InterPro" id="IPR052345">
    <property type="entry name" value="Rad_response_metalloprotease"/>
</dbReference>
<dbReference type="EMBL" id="BJNE01000004">
    <property type="protein sequence ID" value="GEC12095.1"/>
    <property type="molecule type" value="Genomic_DNA"/>
</dbReference>
<evidence type="ECO:0000259" key="1">
    <source>
        <dbReference type="Pfam" id="PF06114"/>
    </source>
</evidence>
<reference evidence="2 3" key="1">
    <citation type="submission" date="2019-06" db="EMBL/GenBank/DDBJ databases">
        <title>Whole genome shotgun sequence of Glutamicibacter nicotianae NBRC 14234.</title>
        <authorList>
            <person name="Hosoyama A."/>
            <person name="Uohara A."/>
            <person name="Ohji S."/>
            <person name="Ichikawa N."/>
        </authorList>
    </citation>
    <scope>NUCLEOTIDE SEQUENCE [LARGE SCALE GENOMIC DNA]</scope>
    <source>
        <strain evidence="2 3">NBRC 14234</strain>
    </source>
</reference>
<dbReference type="RefSeq" id="WP_141356823.1">
    <property type="nucleotide sequence ID" value="NZ_BAAAWM010000001.1"/>
</dbReference>
<dbReference type="InterPro" id="IPR010359">
    <property type="entry name" value="IrrE_HExxH"/>
</dbReference>
<dbReference type="PANTHER" id="PTHR43236:SF2">
    <property type="entry name" value="BLL0069 PROTEIN"/>
    <property type="match status" value="1"/>
</dbReference>
<dbReference type="Pfam" id="PF06114">
    <property type="entry name" value="Peptidase_M78"/>
    <property type="match status" value="1"/>
</dbReference>
<dbReference type="Gene3D" id="1.10.10.2910">
    <property type="match status" value="1"/>
</dbReference>
<sequence length="377" mass="42471">MAKLAINPQILSWAIDNADVSLERVCIATGRELEIVQSWISGDTEPTKGDVQKIGRLLGRSLQFFFLSKPPEESPAVARFRSAIDGSSLDPTQELNAIRRASRLQRIARAGLETHNEDAVSLPRITSNPNNYAAIMREFLGWDTRRDQIATTSKSATFKSLRRRIESLDIVVVYLDMGEGNCRGFSLTDKVAPLIAINSAYSNAALKSFTLLHELGHLAKGSGSVCHFEDTAEERWCDRFASAFLLPEQEVLEYFSYKQWNRVTTDNYRDRVRLTSGRFKASWKSVALRLKELGLADQNVVDVVFSGTDDMQERAGFNPNGGRRTPEIRLDYFGRTFTRSVLNLYDHDSLSEFDTRRYLNVNSSELQAVRSLLAGDQ</sequence>
<protein>
    <recommendedName>
        <fullName evidence="1">IrrE N-terminal-like domain-containing protein</fullName>
    </recommendedName>
</protein>
<accession>A0ABQ0RJW3</accession>
<proteinExistence type="predicted"/>
<organism evidence="2 3">
    <name type="scientific">Glutamicibacter nicotianae</name>
    <name type="common">Arthrobacter nicotianae</name>
    <dbReference type="NCBI Taxonomy" id="37929"/>
    <lineage>
        <taxon>Bacteria</taxon>
        <taxon>Bacillati</taxon>
        <taxon>Actinomycetota</taxon>
        <taxon>Actinomycetes</taxon>
        <taxon>Micrococcales</taxon>
        <taxon>Micrococcaceae</taxon>
        <taxon>Glutamicibacter</taxon>
    </lineage>
</organism>
<gene>
    <name evidence="2" type="ORF">ANI01nite_12980</name>
</gene>
<name>A0ABQ0RJW3_GLUNI</name>
<keyword evidence="3" id="KW-1185">Reference proteome</keyword>
<feature type="domain" description="IrrE N-terminal-like" evidence="1">
    <location>
        <begin position="166"/>
        <end position="290"/>
    </location>
</feature>
<dbReference type="Proteomes" id="UP000316242">
    <property type="component" value="Unassembled WGS sequence"/>
</dbReference>
<comment type="caution">
    <text evidence="2">The sequence shown here is derived from an EMBL/GenBank/DDBJ whole genome shotgun (WGS) entry which is preliminary data.</text>
</comment>
<dbReference type="PANTHER" id="PTHR43236">
    <property type="entry name" value="ANTITOXIN HIGA1"/>
    <property type="match status" value="1"/>
</dbReference>